<dbReference type="EMBL" id="BARW01004947">
    <property type="protein sequence ID" value="GAI68302.1"/>
    <property type="molecule type" value="Genomic_DNA"/>
</dbReference>
<proteinExistence type="predicted"/>
<dbReference type="AlphaFoldDB" id="X1QIJ3"/>
<accession>X1QIJ3</accession>
<name>X1QIJ3_9ZZZZ</name>
<comment type="caution">
    <text evidence="1">The sequence shown here is derived from an EMBL/GenBank/DDBJ whole genome shotgun (WGS) entry which is preliminary data.</text>
</comment>
<organism evidence="1">
    <name type="scientific">marine sediment metagenome</name>
    <dbReference type="NCBI Taxonomy" id="412755"/>
    <lineage>
        <taxon>unclassified sequences</taxon>
        <taxon>metagenomes</taxon>
        <taxon>ecological metagenomes</taxon>
    </lineage>
</organism>
<protein>
    <submittedName>
        <fullName evidence="1">Uncharacterized protein</fullName>
    </submittedName>
</protein>
<evidence type="ECO:0000313" key="1">
    <source>
        <dbReference type="EMBL" id="GAI68302.1"/>
    </source>
</evidence>
<sequence>MSSSTKDMYLHSRRNHDTHLCLLHAVREAARGGKWMKAHVHDEQCNHLQACKECTFCVATEIDKPLTSYCGIGILMNRGCSFTEAYDISRDLTKYAPLREDEMQEVKNDYADV</sequence>
<gene>
    <name evidence="1" type="ORF">S12H4_11159</name>
</gene>
<reference evidence="1" key="1">
    <citation type="journal article" date="2014" name="Front. Microbiol.">
        <title>High frequency of phylogenetically diverse reductive dehalogenase-homologous genes in deep subseafloor sedimentary metagenomes.</title>
        <authorList>
            <person name="Kawai M."/>
            <person name="Futagami T."/>
            <person name="Toyoda A."/>
            <person name="Takaki Y."/>
            <person name="Nishi S."/>
            <person name="Hori S."/>
            <person name="Arai W."/>
            <person name="Tsubouchi T."/>
            <person name="Morono Y."/>
            <person name="Uchiyama I."/>
            <person name="Ito T."/>
            <person name="Fujiyama A."/>
            <person name="Inagaki F."/>
            <person name="Takami H."/>
        </authorList>
    </citation>
    <scope>NUCLEOTIDE SEQUENCE</scope>
    <source>
        <strain evidence="1">Expedition CK06-06</strain>
    </source>
</reference>